<evidence type="ECO:0000256" key="1">
    <source>
        <dbReference type="ARBA" id="ARBA00005545"/>
    </source>
</evidence>
<comment type="caution">
    <text evidence="11">The sequence shown here is derived from an EMBL/GenBank/DDBJ whole genome shotgun (WGS) entry which is preliminary data.</text>
</comment>
<organism evidence="11 12">
    <name type="scientific">Intoshia linei</name>
    <dbReference type="NCBI Taxonomy" id="1819745"/>
    <lineage>
        <taxon>Eukaryota</taxon>
        <taxon>Metazoa</taxon>
        <taxon>Spiralia</taxon>
        <taxon>Lophotrochozoa</taxon>
        <taxon>Mesozoa</taxon>
        <taxon>Orthonectida</taxon>
        <taxon>Rhopaluridae</taxon>
        <taxon>Intoshia</taxon>
    </lineage>
</organism>
<dbReference type="GO" id="GO:0000978">
    <property type="term" value="F:RNA polymerase II cis-regulatory region sequence-specific DNA binding"/>
    <property type="evidence" value="ECO:0007669"/>
    <property type="project" value="TreeGrafter"/>
</dbReference>
<dbReference type="InterPro" id="IPR001132">
    <property type="entry name" value="SMAD_dom_Dwarfin-type"/>
</dbReference>
<name>A0A177B330_9BILA</name>
<feature type="domain" description="MH1" evidence="9">
    <location>
        <begin position="15"/>
        <end position="161"/>
    </location>
</feature>
<evidence type="ECO:0000313" key="12">
    <source>
        <dbReference type="Proteomes" id="UP000078046"/>
    </source>
</evidence>
<keyword evidence="12" id="KW-1185">Reference proteome</keyword>
<dbReference type="PROSITE" id="PS51075">
    <property type="entry name" value="MH1"/>
    <property type="match status" value="1"/>
</dbReference>
<dbReference type="GO" id="GO:0060395">
    <property type="term" value="P:SMAD protein signal transduction"/>
    <property type="evidence" value="ECO:0007669"/>
    <property type="project" value="TreeGrafter"/>
</dbReference>
<keyword evidence="2 8" id="KW-0963">Cytoplasm</keyword>
<dbReference type="InterPro" id="IPR013790">
    <property type="entry name" value="Dwarfin"/>
</dbReference>
<comment type="subcellular location">
    <subcellularLocation>
        <location evidence="8">Cytoplasm</location>
    </subcellularLocation>
    <subcellularLocation>
        <location evidence="8">Nucleus</location>
    </subcellularLocation>
</comment>
<protein>
    <recommendedName>
        <fullName evidence="8">Mothers against decapentaplegic homolog</fullName>
        <shortName evidence="8">MAD homolog</shortName>
        <shortName evidence="8">Mothers against DPP homolog</shortName>
    </recommendedName>
    <alternativeName>
        <fullName evidence="8">SMAD family member</fullName>
    </alternativeName>
</protein>
<dbReference type="SMART" id="SM00523">
    <property type="entry name" value="DWA"/>
    <property type="match status" value="1"/>
</dbReference>
<evidence type="ECO:0000256" key="8">
    <source>
        <dbReference type="RuleBase" id="RU361195"/>
    </source>
</evidence>
<evidence type="ECO:0000256" key="7">
    <source>
        <dbReference type="ARBA" id="ARBA00023242"/>
    </source>
</evidence>
<dbReference type="GO" id="GO:0030154">
    <property type="term" value="P:cell differentiation"/>
    <property type="evidence" value="ECO:0007669"/>
    <property type="project" value="TreeGrafter"/>
</dbReference>
<dbReference type="SUPFAM" id="SSF56366">
    <property type="entry name" value="SMAD MH1 domain"/>
    <property type="match status" value="1"/>
</dbReference>
<evidence type="ECO:0000313" key="11">
    <source>
        <dbReference type="EMBL" id="OAF68142.1"/>
    </source>
</evidence>
<dbReference type="InterPro" id="IPR008984">
    <property type="entry name" value="SMAD_FHA_dom_sf"/>
</dbReference>
<dbReference type="InterPro" id="IPR003619">
    <property type="entry name" value="MAD_homology1_Dwarfin-type"/>
</dbReference>
<dbReference type="Proteomes" id="UP000078046">
    <property type="component" value="Unassembled WGS sequence"/>
</dbReference>
<dbReference type="OrthoDB" id="5794312at2759"/>
<dbReference type="GO" id="GO:0071144">
    <property type="term" value="C:heteromeric SMAD protein complex"/>
    <property type="evidence" value="ECO:0007669"/>
    <property type="project" value="TreeGrafter"/>
</dbReference>
<proteinExistence type="inferred from homology"/>
<dbReference type="GO" id="GO:0046872">
    <property type="term" value="F:metal ion binding"/>
    <property type="evidence" value="ECO:0007669"/>
    <property type="project" value="UniProtKB-KW"/>
</dbReference>
<evidence type="ECO:0000259" key="9">
    <source>
        <dbReference type="PROSITE" id="PS51075"/>
    </source>
</evidence>
<dbReference type="InterPro" id="IPR013019">
    <property type="entry name" value="MAD_homology_MH1"/>
</dbReference>
<keyword evidence="5 8" id="KW-0805">Transcription regulation</keyword>
<keyword evidence="7 8" id="KW-0539">Nucleus</keyword>
<keyword evidence="6 8" id="KW-0804">Transcription</keyword>
<dbReference type="FunFam" id="2.60.200.10:FF:000001">
    <property type="entry name" value="Mothers against decapentaplegic homolog"/>
    <property type="match status" value="1"/>
</dbReference>
<keyword evidence="4" id="KW-0862">Zinc</keyword>
<dbReference type="EMBL" id="LWCA01000507">
    <property type="protein sequence ID" value="OAF68142.1"/>
    <property type="molecule type" value="Genomic_DNA"/>
</dbReference>
<comment type="similarity">
    <text evidence="1 8">Belongs to the dwarfin/SMAD family.</text>
</comment>
<dbReference type="GO" id="GO:0000981">
    <property type="term" value="F:DNA-binding transcription factor activity, RNA polymerase II-specific"/>
    <property type="evidence" value="ECO:0007669"/>
    <property type="project" value="TreeGrafter"/>
</dbReference>
<reference evidence="11 12" key="1">
    <citation type="submission" date="2016-04" db="EMBL/GenBank/DDBJ databases">
        <title>The genome of Intoshia linei affirms orthonectids as highly simplified spiralians.</title>
        <authorList>
            <person name="Mikhailov K.V."/>
            <person name="Slusarev G.S."/>
            <person name="Nikitin M.A."/>
            <person name="Logacheva M.D."/>
            <person name="Penin A."/>
            <person name="Aleoshin V."/>
            <person name="Panchin Y.V."/>
        </authorList>
    </citation>
    <scope>NUCLEOTIDE SEQUENCE [LARGE SCALE GENOMIC DNA]</scope>
    <source>
        <strain evidence="11">Intl2013</strain>
        <tissue evidence="11">Whole animal</tissue>
    </source>
</reference>
<evidence type="ECO:0000256" key="2">
    <source>
        <dbReference type="ARBA" id="ARBA00022490"/>
    </source>
</evidence>
<dbReference type="InterPro" id="IPR017855">
    <property type="entry name" value="SMAD-like_dom_sf"/>
</dbReference>
<dbReference type="AlphaFoldDB" id="A0A177B330"/>
<dbReference type="Gene3D" id="3.90.520.10">
    <property type="entry name" value="SMAD MH1 domain"/>
    <property type="match status" value="1"/>
</dbReference>
<accession>A0A177B330</accession>
<dbReference type="PANTHER" id="PTHR13703:SF25">
    <property type="entry name" value="MOTHERS AGAINST DECAPENTAPLEGIC HOMOLOG"/>
    <property type="match status" value="1"/>
</dbReference>
<gene>
    <name evidence="11" type="ORF">A3Q56_04136</name>
</gene>
<sequence>MSPLPDFFKFTGNSAIIKRLLSMQVISPQPNEYPGSERVEPLPIEPIDPRIIKAFSIFLTKKLKNHNETLLELEKVLTGNYSTETPCILYKRESSDGSVNINGQLLCPFFISCKFWQWPLLVTEKEIDPFRTCPNSYFNKTSTDICINPYHYQKVKTTELTVYVPKICESIDNDVDMTCKEKKLRTPMAADENDAMMVVQNRTISRIENEECDHEHEPTRNLSLHYFPESTPITYTEPNHWCSTSYYEFSERVGETFQASLPAFDIDGFTDPSNAQRFCLGLLSNINRHDHIENVRRHIGRGIRLYYVGGEVFAECMSNSSIFIQSSNCNNRYGWPRKTVCKIPPGSHLKIFNNEEFASDLAQCVNEGFEAAYRLTQMCTIRMSFVKGWGLDYRRQFVTETPCWVEIQLNGPLRWLDRVLTHMGSPHLPCSSMS</sequence>
<dbReference type="Gene3D" id="2.60.200.10">
    <property type="match status" value="1"/>
</dbReference>
<dbReference type="SUPFAM" id="SSF49879">
    <property type="entry name" value="SMAD/FHA domain"/>
    <property type="match status" value="1"/>
</dbReference>
<dbReference type="GO" id="GO:0005737">
    <property type="term" value="C:cytoplasm"/>
    <property type="evidence" value="ECO:0007669"/>
    <property type="project" value="UniProtKB-SubCell"/>
</dbReference>
<dbReference type="PROSITE" id="PS51076">
    <property type="entry name" value="MH2"/>
    <property type="match status" value="1"/>
</dbReference>
<dbReference type="Pfam" id="PF03165">
    <property type="entry name" value="MH1"/>
    <property type="match status" value="1"/>
</dbReference>
<dbReference type="Pfam" id="PF03166">
    <property type="entry name" value="MH2"/>
    <property type="match status" value="1"/>
</dbReference>
<dbReference type="GO" id="GO:0032924">
    <property type="term" value="P:activin receptor signaling pathway"/>
    <property type="evidence" value="ECO:0007669"/>
    <property type="project" value="TreeGrafter"/>
</dbReference>
<dbReference type="PANTHER" id="PTHR13703">
    <property type="entry name" value="SMAD"/>
    <property type="match status" value="1"/>
</dbReference>
<dbReference type="InterPro" id="IPR036578">
    <property type="entry name" value="SMAD_MH1_sf"/>
</dbReference>
<evidence type="ECO:0000256" key="4">
    <source>
        <dbReference type="ARBA" id="ARBA00022833"/>
    </source>
</evidence>
<dbReference type="SMART" id="SM00524">
    <property type="entry name" value="DWB"/>
    <property type="match status" value="1"/>
</dbReference>
<evidence type="ECO:0000256" key="6">
    <source>
        <dbReference type="ARBA" id="ARBA00023163"/>
    </source>
</evidence>
<keyword evidence="3" id="KW-0479">Metal-binding</keyword>
<evidence type="ECO:0000259" key="10">
    <source>
        <dbReference type="PROSITE" id="PS51076"/>
    </source>
</evidence>
<evidence type="ECO:0000256" key="3">
    <source>
        <dbReference type="ARBA" id="ARBA00022723"/>
    </source>
</evidence>
<feature type="domain" description="MH2" evidence="10">
    <location>
        <begin position="241"/>
        <end position="434"/>
    </location>
</feature>
<dbReference type="GO" id="GO:0070411">
    <property type="term" value="F:I-SMAD binding"/>
    <property type="evidence" value="ECO:0007669"/>
    <property type="project" value="TreeGrafter"/>
</dbReference>
<dbReference type="GO" id="GO:0045944">
    <property type="term" value="P:positive regulation of transcription by RNA polymerase II"/>
    <property type="evidence" value="ECO:0007669"/>
    <property type="project" value="TreeGrafter"/>
</dbReference>
<evidence type="ECO:0000256" key="5">
    <source>
        <dbReference type="ARBA" id="ARBA00023015"/>
    </source>
</evidence>
<dbReference type="GO" id="GO:0009653">
    <property type="term" value="P:anatomical structure morphogenesis"/>
    <property type="evidence" value="ECO:0007669"/>
    <property type="project" value="TreeGrafter"/>
</dbReference>